<organism evidence="2">
    <name type="scientific">uncultured Thermomicrobiales bacterium</name>
    <dbReference type="NCBI Taxonomy" id="1645740"/>
    <lineage>
        <taxon>Bacteria</taxon>
        <taxon>Pseudomonadati</taxon>
        <taxon>Thermomicrobiota</taxon>
        <taxon>Thermomicrobia</taxon>
        <taxon>Thermomicrobiales</taxon>
        <taxon>environmental samples</taxon>
    </lineage>
</organism>
<evidence type="ECO:0000313" key="2">
    <source>
        <dbReference type="EMBL" id="CAA9565093.1"/>
    </source>
</evidence>
<feature type="compositionally biased region" description="Low complexity" evidence="1">
    <location>
        <begin position="66"/>
        <end position="77"/>
    </location>
</feature>
<feature type="region of interest" description="Disordered" evidence="1">
    <location>
        <begin position="41"/>
        <end position="114"/>
    </location>
</feature>
<sequence>GPPPPRRPPLRQRPHPRGWPARGGLLGAAVPLRRSALRLCPLSPGPGGAVGADLRGRSEFDGTGDARPPGGAPARPAARPRRPGQEHPGAGAPRPGRSGHRPPRGRTCSVRRGL</sequence>
<feature type="region of interest" description="Disordered" evidence="1">
    <location>
        <begin position="1"/>
        <end position="24"/>
    </location>
</feature>
<evidence type="ECO:0000256" key="1">
    <source>
        <dbReference type="SAM" id="MobiDB-lite"/>
    </source>
</evidence>
<reference evidence="2" key="1">
    <citation type="submission" date="2020-02" db="EMBL/GenBank/DDBJ databases">
        <authorList>
            <person name="Meier V. D."/>
        </authorList>
    </citation>
    <scope>NUCLEOTIDE SEQUENCE</scope>
    <source>
        <strain evidence="2">AVDCRST_MAG19</strain>
    </source>
</reference>
<feature type="non-terminal residue" evidence="2">
    <location>
        <position position="1"/>
    </location>
</feature>
<gene>
    <name evidence="2" type="ORF">AVDCRST_MAG19-2174</name>
</gene>
<dbReference type="EMBL" id="CADCWL010000100">
    <property type="protein sequence ID" value="CAA9565093.1"/>
    <property type="molecule type" value="Genomic_DNA"/>
</dbReference>
<proteinExistence type="predicted"/>
<name>A0A6J4V2Q9_9BACT</name>
<protein>
    <submittedName>
        <fullName evidence="2">Uncharacterized protein</fullName>
    </submittedName>
</protein>
<dbReference type="AlphaFoldDB" id="A0A6J4V2Q9"/>
<accession>A0A6J4V2Q9</accession>
<feature type="non-terminal residue" evidence="2">
    <location>
        <position position="114"/>
    </location>
</feature>
<feature type="compositionally biased region" description="Low complexity" evidence="1">
    <location>
        <begin position="87"/>
        <end position="96"/>
    </location>
</feature>